<evidence type="ECO:0000256" key="5">
    <source>
        <dbReference type="SAM" id="SignalP"/>
    </source>
</evidence>
<dbReference type="InterPro" id="IPR000118">
    <property type="entry name" value="Granulin"/>
</dbReference>
<evidence type="ECO:0000256" key="3">
    <source>
        <dbReference type="ARBA" id="ARBA00022525"/>
    </source>
</evidence>
<dbReference type="Pfam" id="PF00396">
    <property type="entry name" value="Granulin"/>
    <property type="match status" value="5"/>
</dbReference>
<gene>
    <name evidence="8" type="ORF">OKA104_LOCUS35344</name>
    <name evidence="7" type="ORF">VCS650_LOCUS9962</name>
</gene>
<dbReference type="Proteomes" id="UP000663891">
    <property type="component" value="Unassembled WGS sequence"/>
</dbReference>
<dbReference type="GO" id="GO:0005576">
    <property type="term" value="C:extracellular region"/>
    <property type="evidence" value="ECO:0007669"/>
    <property type="project" value="UniProtKB-SubCell"/>
</dbReference>
<dbReference type="SUPFAM" id="SSF57277">
    <property type="entry name" value="Granulin repeat"/>
    <property type="match status" value="3"/>
</dbReference>
<keyword evidence="3" id="KW-0964">Secreted</keyword>
<dbReference type="Proteomes" id="UP000663881">
    <property type="component" value="Unassembled WGS sequence"/>
</dbReference>
<keyword evidence="5" id="KW-0732">Signal</keyword>
<protein>
    <recommendedName>
        <fullName evidence="6">Granulins domain-containing protein</fullName>
    </recommendedName>
</protein>
<dbReference type="SMART" id="SM00277">
    <property type="entry name" value="GRAN"/>
    <property type="match status" value="5"/>
</dbReference>
<dbReference type="PANTHER" id="PTHR12274:SF3">
    <property type="entry name" value="PROGRANULIN"/>
    <property type="match status" value="1"/>
</dbReference>
<sequence length="395" mass="42618">MQFFIVILSIRIISQCINGCPNDLKFPLESIPIQIGSVPCPDGQSSCPDGETCCLLSSGQYGCCPIPDAVCCNDHLHCCPTGYTCDVEHSRCQKGFEKSYSIVCPGGDMSCSDGETCCELQSGDFGCCPLPDAVCCSDHSHCCPHGYTCNIEQNKCDKGISIPWFTKKEAQPINKTLTKLSVSTIQCPDEKSFCPEETTCCELTDGSYGCCPYPQASCCSDKMHCCGEGYSCDDSGSRCIRHLSSIINSIEIKSSFIPLTTIPQQTCPDEKTKCSLTSTCCPNKDDNNKNSYSCCAYSNGVCCGSDGSICCPYKYICDENHLTCQLNQTISIENKCGLTDLACPDNQTCCKISQSNSDQYACCTFPNGVCCDDGRHCCPQGTKCDNKSGGCSVIH</sequence>
<feature type="signal peptide" evidence="5">
    <location>
        <begin position="1"/>
        <end position="19"/>
    </location>
</feature>
<dbReference type="EMBL" id="CAJNON010000070">
    <property type="protein sequence ID" value="CAF0913242.1"/>
    <property type="molecule type" value="Genomic_DNA"/>
</dbReference>
<comment type="caution">
    <text evidence="7">The sequence shown here is derived from an EMBL/GenBank/DDBJ whole genome shotgun (WGS) entry which is preliminary data.</text>
</comment>
<dbReference type="OrthoDB" id="5854875at2759"/>
<feature type="domain" description="Granulins" evidence="6">
    <location>
        <begin position="72"/>
        <end position="85"/>
    </location>
</feature>
<evidence type="ECO:0000313" key="8">
    <source>
        <dbReference type="EMBL" id="CAF4094625.1"/>
    </source>
</evidence>
<accession>A0A814ACX7</accession>
<dbReference type="AlphaFoldDB" id="A0A814ACX7"/>
<dbReference type="FunFam" id="2.10.25.160:FF:000001">
    <property type="entry name" value="Granulin precursor"/>
    <property type="match status" value="2"/>
</dbReference>
<evidence type="ECO:0000259" key="6">
    <source>
        <dbReference type="PROSITE" id="PS00799"/>
    </source>
</evidence>
<dbReference type="EMBL" id="CAJOAY010005086">
    <property type="protein sequence ID" value="CAF4094625.1"/>
    <property type="molecule type" value="Genomic_DNA"/>
</dbReference>
<organism evidence="7 9">
    <name type="scientific">Adineta steineri</name>
    <dbReference type="NCBI Taxonomy" id="433720"/>
    <lineage>
        <taxon>Eukaryota</taxon>
        <taxon>Metazoa</taxon>
        <taxon>Spiralia</taxon>
        <taxon>Gnathifera</taxon>
        <taxon>Rotifera</taxon>
        <taxon>Eurotatoria</taxon>
        <taxon>Bdelloidea</taxon>
        <taxon>Adinetida</taxon>
        <taxon>Adinetidae</taxon>
        <taxon>Adineta</taxon>
    </lineage>
</organism>
<feature type="domain" description="Granulins" evidence="6">
    <location>
        <begin position="371"/>
        <end position="384"/>
    </location>
</feature>
<evidence type="ECO:0000256" key="1">
    <source>
        <dbReference type="ARBA" id="ARBA00004613"/>
    </source>
</evidence>
<dbReference type="PROSITE" id="PS00799">
    <property type="entry name" value="GRANULINS"/>
    <property type="match status" value="3"/>
</dbReference>
<reference evidence="7" key="1">
    <citation type="submission" date="2021-02" db="EMBL/GenBank/DDBJ databases">
        <authorList>
            <person name="Nowell W R."/>
        </authorList>
    </citation>
    <scope>NUCLEOTIDE SEQUENCE</scope>
</reference>
<proteinExistence type="inferred from homology"/>
<evidence type="ECO:0000256" key="4">
    <source>
        <dbReference type="ARBA" id="ARBA00023157"/>
    </source>
</evidence>
<comment type="similarity">
    <text evidence="2">Belongs to the granulin family.</text>
</comment>
<dbReference type="Gene3D" id="2.10.25.160">
    <property type="entry name" value="Granulin"/>
    <property type="match status" value="5"/>
</dbReference>
<evidence type="ECO:0000256" key="2">
    <source>
        <dbReference type="ARBA" id="ARBA00010093"/>
    </source>
</evidence>
<feature type="chain" id="PRO_5036223794" description="Granulins domain-containing protein" evidence="5">
    <location>
        <begin position="20"/>
        <end position="395"/>
    </location>
</feature>
<dbReference type="PANTHER" id="PTHR12274">
    <property type="entry name" value="GRANULIN"/>
    <property type="match status" value="1"/>
</dbReference>
<evidence type="ECO:0000313" key="7">
    <source>
        <dbReference type="EMBL" id="CAF0913242.1"/>
    </source>
</evidence>
<keyword evidence="4" id="KW-1015">Disulfide bond</keyword>
<dbReference type="InterPro" id="IPR037277">
    <property type="entry name" value="Granulin_sf"/>
</dbReference>
<name>A0A814ACX7_9BILA</name>
<comment type="subcellular location">
    <subcellularLocation>
        <location evidence="1">Secreted</location>
    </subcellularLocation>
</comment>
<evidence type="ECO:0000313" key="9">
    <source>
        <dbReference type="Proteomes" id="UP000663891"/>
    </source>
</evidence>
<dbReference type="InterPro" id="IPR039036">
    <property type="entry name" value="Granulin_fam"/>
</dbReference>
<feature type="domain" description="Granulins" evidence="6">
    <location>
        <begin position="136"/>
        <end position="149"/>
    </location>
</feature>